<evidence type="ECO:0000256" key="2">
    <source>
        <dbReference type="ARBA" id="ARBA00023043"/>
    </source>
</evidence>
<dbReference type="EMBL" id="MTYI01000173">
    <property type="protein sequence ID" value="PNP49838.1"/>
    <property type="molecule type" value="Genomic_DNA"/>
</dbReference>
<dbReference type="Gene3D" id="1.25.40.20">
    <property type="entry name" value="Ankyrin repeat-containing domain"/>
    <property type="match status" value="3"/>
</dbReference>
<reference evidence="4 5" key="1">
    <citation type="submission" date="2017-02" db="EMBL/GenBank/DDBJ databases">
        <title>Genomes of Trichoderma spp. with biocontrol activity.</title>
        <authorList>
            <person name="Gardiner D."/>
            <person name="Kazan K."/>
            <person name="Vos C."/>
            <person name="Harvey P."/>
        </authorList>
    </citation>
    <scope>NUCLEOTIDE SEQUENCE [LARGE SCALE GENOMIC DNA]</scope>
    <source>
        <strain evidence="4 5">Tr1</strain>
    </source>
</reference>
<feature type="repeat" description="ANK" evidence="3">
    <location>
        <begin position="259"/>
        <end position="291"/>
    </location>
</feature>
<proteinExistence type="predicted"/>
<keyword evidence="1" id="KW-0677">Repeat</keyword>
<dbReference type="SUPFAM" id="SSF48403">
    <property type="entry name" value="Ankyrin repeat"/>
    <property type="match status" value="2"/>
</dbReference>
<dbReference type="AlphaFoldDB" id="A0A2K0TWD1"/>
<keyword evidence="2 3" id="KW-0040">ANK repeat</keyword>
<dbReference type="Proteomes" id="UP000236290">
    <property type="component" value="Unassembled WGS sequence"/>
</dbReference>
<accession>A0A2K0TWD1</accession>
<dbReference type="InterPro" id="IPR036770">
    <property type="entry name" value="Ankyrin_rpt-contain_sf"/>
</dbReference>
<dbReference type="SMART" id="SM00248">
    <property type="entry name" value="ANK"/>
    <property type="match status" value="7"/>
</dbReference>
<protein>
    <submittedName>
        <fullName evidence="4">Uncharacterized protein</fullName>
    </submittedName>
</protein>
<dbReference type="Pfam" id="PF12796">
    <property type="entry name" value="Ank_2"/>
    <property type="match status" value="1"/>
</dbReference>
<dbReference type="PROSITE" id="PS50297">
    <property type="entry name" value="ANK_REP_REGION"/>
    <property type="match status" value="1"/>
</dbReference>
<evidence type="ECO:0000313" key="4">
    <source>
        <dbReference type="EMBL" id="PNP49838.1"/>
    </source>
</evidence>
<evidence type="ECO:0000256" key="3">
    <source>
        <dbReference type="PROSITE-ProRule" id="PRU00023"/>
    </source>
</evidence>
<dbReference type="OrthoDB" id="4062651at2759"/>
<dbReference type="InterPro" id="IPR002110">
    <property type="entry name" value="Ankyrin_rpt"/>
</dbReference>
<dbReference type="PANTHER" id="PTHR24198:SF165">
    <property type="entry name" value="ANKYRIN REPEAT-CONTAINING PROTEIN-RELATED"/>
    <property type="match status" value="1"/>
</dbReference>
<comment type="caution">
    <text evidence="4">The sequence shown here is derived from an EMBL/GenBank/DDBJ whole genome shotgun (WGS) entry which is preliminary data.</text>
</comment>
<evidence type="ECO:0000256" key="1">
    <source>
        <dbReference type="ARBA" id="ARBA00022737"/>
    </source>
</evidence>
<feature type="repeat" description="ANK" evidence="3">
    <location>
        <begin position="462"/>
        <end position="494"/>
    </location>
</feature>
<gene>
    <name evidence="4" type="ORF">THARTR1_09368</name>
</gene>
<sequence length="776" mass="87315">MASIQHASFHLSGYREGYADGRPFETTPPWVEHDSKLITTQRILEIHNNIGGIFDDRLGDAMWFDLTHTISSTNNMEHKGNSAFNLFILYSLGRFGKFDNVKEALKYLEIAAECQYGPAFIVGKRMFEANGLRDDLPQIFIDGPKDSHLRQKINQLESLPNELYYSSVIRTFWPSKLRADALRIVSKRLDLAPMELGQGPAPDLASNIRKIRSEQASEAQFCALAEESCLLHYSVLNSDYEACKLLLELQCGVNSTMPGGMTPFHLACRCVEIEIMELLLSHGADASLCDENNISPLHWLVLLPDKDIRPMANIIMCHCKEAQIEFTSMIDAAPMFFDDLGLVLQRDPMSWAVSCCNSAAVQAMLDFGFISADDEEEAHHYLGIAIIHVCTSIMEYFLGFCRHISAHDKEHLYLLLGRDVSSFTRWLIHGSAHDKTLGEALDLLERFRFRLPLNWRDMISDAAFTPLGRAVISYDISLIKELIKRGANVNDVKDGSFQSSILSLAFGSSYAIGPRHQVIDTIKLLLDHGATNEREPPLHMACFFNVDPSIFQLLINRDSQAIRTIFKEETPLLNLIKCGVKEDLMTKVKLLIDIPRADLDIESSHSGRNQDCCGTALAYSLIALEWDIAELLLDRDVSLDLGIKGSHRQSVLHLLIHHASSILSTKRNVEWGVLLSVLDKLLRYLALKGRDVINTIDHKGDSPLRLAISYALPSIVKKLLWGDYGIFKETVQGEYALLQQSLLTVPHSEMMRDQMNVIAELLEEYLKIDEAVMNPS</sequence>
<evidence type="ECO:0000313" key="5">
    <source>
        <dbReference type="Proteomes" id="UP000236290"/>
    </source>
</evidence>
<name>A0A2K0TWD1_TRIHA</name>
<dbReference type="PROSITE" id="PS50088">
    <property type="entry name" value="ANK_REPEAT"/>
    <property type="match status" value="2"/>
</dbReference>
<dbReference type="PANTHER" id="PTHR24198">
    <property type="entry name" value="ANKYRIN REPEAT AND PROTEIN KINASE DOMAIN-CONTAINING PROTEIN"/>
    <property type="match status" value="1"/>
</dbReference>
<organism evidence="4 5">
    <name type="scientific">Trichoderma harzianum</name>
    <name type="common">Hypocrea lixii</name>
    <dbReference type="NCBI Taxonomy" id="5544"/>
    <lineage>
        <taxon>Eukaryota</taxon>
        <taxon>Fungi</taxon>
        <taxon>Dikarya</taxon>
        <taxon>Ascomycota</taxon>
        <taxon>Pezizomycotina</taxon>
        <taxon>Sordariomycetes</taxon>
        <taxon>Hypocreomycetidae</taxon>
        <taxon>Hypocreales</taxon>
        <taxon>Hypocreaceae</taxon>
        <taxon>Trichoderma</taxon>
    </lineage>
</organism>